<accession>A0A451ARJ6</accession>
<dbReference type="Gene3D" id="2.30.130.30">
    <property type="entry name" value="Hypothetical protein"/>
    <property type="match status" value="1"/>
</dbReference>
<dbReference type="Pfam" id="PF04266">
    <property type="entry name" value="ASCH"/>
    <property type="match status" value="1"/>
</dbReference>
<gene>
    <name evidence="3" type="ORF">BECKTUN1418E_GA0071001_11871</name>
    <name evidence="2" type="ORF">BECKTUN1418F_GA0071002_11892</name>
</gene>
<dbReference type="AlphaFoldDB" id="A0A451ARJ6"/>
<reference evidence="3" key="1">
    <citation type="submission" date="2019-02" db="EMBL/GenBank/DDBJ databases">
        <authorList>
            <person name="Gruber-Vodicka R. H."/>
            <person name="Seah K. B. B."/>
        </authorList>
    </citation>
    <scope>NUCLEOTIDE SEQUENCE</scope>
    <source>
        <strain evidence="3">BECK_BY2</strain>
        <strain evidence="2">BECK_BY3</strain>
    </source>
</reference>
<proteinExistence type="predicted"/>
<protein>
    <submittedName>
        <fullName evidence="3">ASC-1 homology (ASCH) domain-containing protein</fullName>
    </submittedName>
</protein>
<name>A0A451ARJ6_9GAMM</name>
<sequence length="123" mass="14584">MRSTRIKDQFLKKIESGRKDLEIRVAYPSMRNIRVGELIEFHSRARSTVVKIADIRRYSTFEAMLKKEDACRIVPEYSDDTLLGLLRNIYPKDKEKLGVIALQINIKNLWFIRLKRTWSDEEP</sequence>
<dbReference type="SUPFAM" id="SSF88697">
    <property type="entry name" value="PUA domain-like"/>
    <property type="match status" value="1"/>
</dbReference>
<feature type="domain" description="ASCH" evidence="1">
    <location>
        <begin position="6"/>
        <end position="104"/>
    </location>
</feature>
<evidence type="ECO:0000259" key="1">
    <source>
        <dbReference type="Pfam" id="PF04266"/>
    </source>
</evidence>
<dbReference type="EMBL" id="CAADFV010000187">
    <property type="protein sequence ID" value="VFK68674.1"/>
    <property type="molecule type" value="Genomic_DNA"/>
</dbReference>
<dbReference type="EMBL" id="CAADFY010000189">
    <property type="protein sequence ID" value="VFK59837.1"/>
    <property type="molecule type" value="Genomic_DNA"/>
</dbReference>
<evidence type="ECO:0000313" key="3">
    <source>
        <dbReference type="EMBL" id="VFK68674.1"/>
    </source>
</evidence>
<evidence type="ECO:0000313" key="2">
    <source>
        <dbReference type="EMBL" id="VFK59837.1"/>
    </source>
</evidence>
<organism evidence="3">
    <name type="scientific">Candidatus Kentrum sp. TUN</name>
    <dbReference type="NCBI Taxonomy" id="2126343"/>
    <lineage>
        <taxon>Bacteria</taxon>
        <taxon>Pseudomonadati</taxon>
        <taxon>Pseudomonadota</taxon>
        <taxon>Gammaproteobacteria</taxon>
        <taxon>Candidatus Kentrum</taxon>
    </lineage>
</organism>
<dbReference type="InterPro" id="IPR015947">
    <property type="entry name" value="PUA-like_sf"/>
</dbReference>
<dbReference type="InterPro" id="IPR007374">
    <property type="entry name" value="ASCH_domain"/>
</dbReference>